<dbReference type="InterPro" id="IPR050706">
    <property type="entry name" value="Cyclic-di-GMP_PDE-like"/>
</dbReference>
<dbReference type="EMBL" id="QXJM01000039">
    <property type="protein sequence ID" value="RIE02912.1"/>
    <property type="molecule type" value="Genomic_DNA"/>
</dbReference>
<dbReference type="RefSeq" id="WP_119150941.1">
    <property type="nucleotide sequence ID" value="NZ_JBHSOV010000055.1"/>
</dbReference>
<dbReference type="OrthoDB" id="581425at2"/>
<keyword evidence="3" id="KW-1185">Reference proteome</keyword>
<dbReference type="SUPFAM" id="SSF141868">
    <property type="entry name" value="EAL domain-like"/>
    <property type="match status" value="1"/>
</dbReference>
<name>A0A398CL41_9BACL</name>
<dbReference type="Pfam" id="PF00563">
    <property type="entry name" value="EAL"/>
    <property type="match status" value="1"/>
</dbReference>
<dbReference type="PANTHER" id="PTHR33121:SF76">
    <property type="entry name" value="SIGNALING PROTEIN"/>
    <property type="match status" value="1"/>
</dbReference>
<dbReference type="CDD" id="cd01948">
    <property type="entry name" value="EAL"/>
    <property type="match status" value="1"/>
</dbReference>
<comment type="caution">
    <text evidence="2">The sequence shown here is derived from an EMBL/GenBank/DDBJ whole genome shotgun (WGS) entry which is preliminary data.</text>
</comment>
<gene>
    <name evidence="2" type="ORF">D3H35_20075</name>
</gene>
<feature type="domain" description="EAL" evidence="1">
    <location>
        <begin position="160"/>
        <end position="410"/>
    </location>
</feature>
<dbReference type="GO" id="GO:0071111">
    <property type="term" value="F:cyclic-guanylate-specific phosphodiesterase activity"/>
    <property type="evidence" value="ECO:0007669"/>
    <property type="project" value="InterPro"/>
</dbReference>
<evidence type="ECO:0000259" key="1">
    <source>
        <dbReference type="PROSITE" id="PS50883"/>
    </source>
</evidence>
<dbReference type="InterPro" id="IPR035919">
    <property type="entry name" value="EAL_sf"/>
</dbReference>
<dbReference type="PROSITE" id="PS50883">
    <property type="entry name" value="EAL"/>
    <property type="match status" value="1"/>
</dbReference>
<protein>
    <submittedName>
        <fullName evidence="2">EAL domain-containing protein</fullName>
    </submittedName>
</protein>
<sequence length="412" mass="45707">MHTFGIGAMFEACPPLRESGNVGLIGLSLEGGLAERITAESSEEPVLWQQWLTQTLEGESVKYANRIGRHLWLYAEVPGSTGANPDSYIDGLARRLKDELTVEMSISAPAGNGFVRGNGAGFGTAVIRVADRRKLDEKLYEAFLAAAARLQSDEGRSDPFSVQRAEMERLLKDQGIRSVYQPIFQLKEGQVFGYEALTRCPPGSPFAGPLEMFRFADREGYAFALDRKARETAIRSCPLLGARQKIFLNVNAGIMKDPGFVSGQTMQWLAERGLKPGQVVFELTERDSIDDFEEAKKTLGHYRSQGYEIAIDDAGAGYSSLQSIVELRPDYIKLDKSLVQRADEDDMKKYMLGTFVRFAKRMNIRTVAEGIERPEELRLVRTMGIDFAQGYLIGRPSERPALAFAAGLPRNG</sequence>
<dbReference type="SMART" id="SM00052">
    <property type="entry name" value="EAL"/>
    <property type="match status" value="1"/>
</dbReference>
<reference evidence="2 3" key="1">
    <citation type="submission" date="2018-09" db="EMBL/GenBank/DDBJ databases">
        <title>Cohnella cavernae sp. nov., isolated from a karst cave.</title>
        <authorList>
            <person name="Zhu H."/>
        </authorList>
    </citation>
    <scope>NUCLEOTIDE SEQUENCE [LARGE SCALE GENOMIC DNA]</scope>
    <source>
        <strain evidence="2 3">K2E09-144</strain>
    </source>
</reference>
<organism evidence="2 3">
    <name type="scientific">Cohnella faecalis</name>
    <dbReference type="NCBI Taxonomy" id="2315694"/>
    <lineage>
        <taxon>Bacteria</taxon>
        <taxon>Bacillati</taxon>
        <taxon>Bacillota</taxon>
        <taxon>Bacilli</taxon>
        <taxon>Bacillales</taxon>
        <taxon>Paenibacillaceae</taxon>
        <taxon>Cohnella</taxon>
    </lineage>
</organism>
<dbReference type="Proteomes" id="UP000266340">
    <property type="component" value="Unassembled WGS sequence"/>
</dbReference>
<accession>A0A398CL41</accession>
<dbReference type="InterPro" id="IPR001633">
    <property type="entry name" value="EAL_dom"/>
</dbReference>
<dbReference type="Gene3D" id="3.20.20.450">
    <property type="entry name" value="EAL domain"/>
    <property type="match status" value="1"/>
</dbReference>
<dbReference type="PANTHER" id="PTHR33121">
    <property type="entry name" value="CYCLIC DI-GMP PHOSPHODIESTERASE PDEF"/>
    <property type="match status" value="1"/>
</dbReference>
<dbReference type="AlphaFoldDB" id="A0A398CL41"/>
<evidence type="ECO:0000313" key="2">
    <source>
        <dbReference type="EMBL" id="RIE02912.1"/>
    </source>
</evidence>
<proteinExistence type="predicted"/>
<evidence type="ECO:0000313" key="3">
    <source>
        <dbReference type="Proteomes" id="UP000266340"/>
    </source>
</evidence>